<comment type="caution">
    <text evidence="2">The sequence shown here is derived from an EMBL/GenBank/DDBJ whole genome shotgun (WGS) entry which is preliminary data.</text>
</comment>
<gene>
    <name evidence="2" type="ORF">FFLO_02632</name>
</gene>
<dbReference type="SUPFAM" id="SSF51695">
    <property type="entry name" value="PLC-like phosphodiesterases"/>
    <property type="match status" value="1"/>
</dbReference>
<dbReference type="PROSITE" id="PS50007">
    <property type="entry name" value="PIPLC_X_DOMAIN"/>
    <property type="match status" value="1"/>
</dbReference>
<feature type="domain" description="Phosphatidylinositol-specific phospholipase C X" evidence="1">
    <location>
        <begin position="135"/>
        <end position="274"/>
    </location>
</feature>
<evidence type="ECO:0000313" key="2">
    <source>
        <dbReference type="EMBL" id="KAG7561903.1"/>
    </source>
</evidence>
<dbReference type="GO" id="GO:0008081">
    <property type="term" value="F:phosphoric diester hydrolase activity"/>
    <property type="evidence" value="ECO:0007669"/>
    <property type="project" value="InterPro"/>
</dbReference>
<dbReference type="GO" id="GO:0006629">
    <property type="term" value="P:lipid metabolic process"/>
    <property type="evidence" value="ECO:0007669"/>
    <property type="project" value="InterPro"/>
</dbReference>
<name>A0A8K0NNY1_9TREE</name>
<sequence length="468" mass="52480">MSDYTLLNFTGLSLSIDTPDKTASSSIVDRNVTAFITNTDRPDQVVTAALPSRSKRTPRRDVGWREIPLKMASDRASFRTDKMPLLDKVADIVTDSQDIPGYKAFFKQAKDPRNPSTVLVLPRIDLARHLSVMPDHTSLADLLLPGTHDSVAFYGWPFTQCQEIGCTLTTQLNEGIRFFDIRLKLKRGILLAFHGPWPQLTTFQTMLSEISQFLSINPHETLIVCIQQETSLHPDFSRTVREDMQGTIDAGKWFLENRVPTLGEVRGKAVLMSRFGGGDGPDGSIPWEVPVGWGRNKEVRMGWRPNRWPDSVIEGFEWECGTTEVRTQDWYEIHGVFNIPAKSSVLTDHLLSGSHLPSRSNLTLSFSSAGSIPFALPSFVAKGFGWPDWGLGYRGVNELLRDWLLDRLEAQAQARHRGPGSKPSSGPADEEERIRGIVPMDYYRKFGIVDVMLAYNTVQVGLKTELYA</sequence>
<organism evidence="2 3">
    <name type="scientific">Filobasidium floriforme</name>
    <dbReference type="NCBI Taxonomy" id="5210"/>
    <lineage>
        <taxon>Eukaryota</taxon>
        <taxon>Fungi</taxon>
        <taxon>Dikarya</taxon>
        <taxon>Basidiomycota</taxon>
        <taxon>Agaricomycotina</taxon>
        <taxon>Tremellomycetes</taxon>
        <taxon>Filobasidiales</taxon>
        <taxon>Filobasidiaceae</taxon>
        <taxon>Filobasidium</taxon>
    </lineage>
</organism>
<dbReference type="SMART" id="SM00148">
    <property type="entry name" value="PLCXc"/>
    <property type="match status" value="1"/>
</dbReference>
<dbReference type="PANTHER" id="PTHR13593">
    <property type="match status" value="1"/>
</dbReference>
<accession>A0A8K0NNY1</accession>
<proteinExistence type="predicted"/>
<dbReference type="InterPro" id="IPR051057">
    <property type="entry name" value="PI-PLC_domain"/>
</dbReference>
<keyword evidence="3" id="KW-1185">Reference proteome</keyword>
<dbReference type="InterPro" id="IPR017946">
    <property type="entry name" value="PLC-like_Pdiesterase_TIM-brl"/>
</dbReference>
<dbReference type="AlphaFoldDB" id="A0A8K0NNY1"/>
<dbReference type="Proteomes" id="UP000812966">
    <property type="component" value="Unassembled WGS sequence"/>
</dbReference>
<dbReference type="EMBL" id="JABELV010000043">
    <property type="protein sequence ID" value="KAG7561903.1"/>
    <property type="molecule type" value="Genomic_DNA"/>
</dbReference>
<dbReference type="InterPro" id="IPR000909">
    <property type="entry name" value="PLipase_C_PInositol-sp_X_dom"/>
</dbReference>
<dbReference type="Pfam" id="PF00388">
    <property type="entry name" value="PI-PLC-X"/>
    <property type="match status" value="1"/>
</dbReference>
<dbReference type="Gene3D" id="3.20.20.190">
    <property type="entry name" value="Phosphatidylinositol (PI) phosphodiesterase"/>
    <property type="match status" value="1"/>
</dbReference>
<evidence type="ECO:0000313" key="3">
    <source>
        <dbReference type="Proteomes" id="UP000812966"/>
    </source>
</evidence>
<protein>
    <recommendedName>
        <fullName evidence="1">Phosphatidylinositol-specific phospholipase C X domain-containing protein</fullName>
    </recommendedName>
</protein>
<dbReference type="PANTHER" id="PTHR13593:SF148">
    <property type="entry name" value="PHOSPHATIDYLINOSITOL-SPECIFIC PHOSPHOLIPASE C X DOMAIN-CONTAINING PROTEIN"/>
    <property type="match status" value="1"/>
</dbReference>
<reference evidence="2" key="1">
    <citation type="submission" date="2020-04" db="EMBL/GenBank/DDBJ databases">
        <title>Analysis of mating type loci in Filobasidium floriforme.</title>
        <authorList>
            <person name="Nowrousian M."/>
        </authorList>
    </citation>
    <scope>NUCLEOTIDE SEQUENCE</scope>
    <source>
        <strain evidence="2">CBS 6242</strain>
    </source>
</reference>
<evidence type="ECO:0000259" key="1">
    <source>
        <dbReference type="SMART" id="SM00148"/>
    </source>
</evidence>